<dbReference type="RefSeq" id="WP_205157946.1">
    <property type="nucleotide sequence ID" value="NZ_JAFEUM010000002.1"/>
</dbReference>
<organism evidence="6 7">
    <name type="scientific">Vibrio ulleungensis</name>
    <dbReference type="NCBI Taxonomy" id="2807619"/>
    <lineage>
        <taxon>Bacteria</taxon>
        <taxon>Pseudomonadati</taxon>
        <taxon>Pseudomonadota</taxon>
        <taxon>Gammaproteobacteria</taxon>
        <taxon>Vibrionales</taxon>
        <taxon>Vibrionaceae</taxon>
        <taxon>Vibrio</taxon>
    </lineage>
</organism>
<keyword evidence="7" id="KW-1185">Reference proteome</keyword>
<reference evidence="6 7" key="1">
    <citation type="submission" date="2021-02" db="EMBL/GenBank/DDBJ databases">
        <authorList>
            <person name="Park J.-S."/>
        </authorList>
    </citation>
    <scope>NUCLEOTIDE SEQUENCE [LARGE SCALE GENOMIC DNA]</scope>
    <source>
        <strain evidence="6 7">188UL20-2</strain>
    </source>
</reference>
<dbReference type="CDD" id="cd00002">
    <property type="entry name" value="YbaK_deacylase"/>
    <property type="match status" value="1"/>
</dbReference>
<gene>
    <name evidence="6" type="primary">ybaK</name>
    <name evidence="6" type="ORF">JQC93_08125</name>
</gene>
<dbReference type="InterPro" id="IPR036754">
    <property type="entry name" value="YbaK/aa-tRNA-synt-asso_dom_sf"/>
</dbReference>
<dbReference type="InterPro" id="IPR004369">
    <property type="entry name" value="Prolyl-tRNA_editing_YbaK/EbsC"/>
</dbReference>
<dbReference type="Pfam" id="PF04073">
    <property type="entry name" value="tRNA_edit"/>
    <property type="match status" value="1"/>
</dbReference>
<dbReference type="Gene3D" id="3.90.960.10">
    <property type="entry name" value="YbaK/aminoacyl-tRNA synthetase-associated domain"/>
    <property type="match status" value="1"/>
</dbReference>
<dbReference type="InterPro" id="IPR007214">
    <property type="entry name" value="YbaK/aa-tRNA-synth-assoc-dom"/>
</dbReference>
<dbReference type="Proteomes" id="UP000809621">
    <property type="component" value="Unassembled WGS sequence"/>
</dbReference>
<dbReference type="PANTHER" id="PTHR30411:SF0">
    <property type="entry name" value="CYS-TRNA(PRO)_CYS-TRNA(CYS) DEACYLASE YBAK"/>
    <property type="match status" value="1"/>
</dbReference>
<evidence type="ECO:0000256" key="2">
    <source>
        <dbReference type="ARBA" id="ARBA00022917"/>
    </source>
</evidence>
<dbReference type="NCBIfam" id="TIGR00011">
    <property type="entry name" value="YbaK_EbsC"/>
    <property type="match status" value="1"/>
</dbReference>
<comment type="caution">
    <text evidence="6">The sequence shown here is derived from an EMBL/GenBank/DDBJ whole genome shotgun (WGS) entry which is preliminary data.</text>
</comment>
<evidence type="ECO:0000256" key="1">
    <source>
        <dbReference type="ARBA" id="ARBA00009798"/>
    </source>
</evidence>
<keyword evidence="3 4" id="KW-0456">Lyase</keyword>
<comment type="similarity">
    <text evidence="1 4">Belongs to the prolyl-tRNA editing family. YbaK/EbsC subfamily.</text>
</comment>
<dbReference type="PIRSF" id="PIRSF006181">
    <property type="entry name" value="EbsC_YbaK"/>
    <property type="match status" value="1"/>
</dbReference>
<evidence type="ECO:0000259" key="5">
    <source>
        <dbReference type="Pfam" id="PF04073"/>
    </source>
</evidence>
<evidence type="ECO:0000313" key="7">
    <source>
        <dbReference type="Proteomes" id="UP000809621"/>
    </source>
</evidence>
<evidence type="ECO:0000256" key="4">
    <source>
        <dbReference type="PIRNR" id="PIRNR006181"/>
    </source>
</evidence>
<dbReference type="PANTHER" id="PTHR30411">
    <property type="entry name" value="CYTOPLASMIC PROTEIN"/>
    <property type="match status" value="1"/>
</dbReference>
<feature type="domain" description="YbaK/aminoacyl-tRNA synthetase-associated" evidence="5">
    <location>
        <begin position="32"/>
        <end position="145"/>
    </location>
</feature>
<evidence type="ECO:0000256" key="3">
    <source>
        <dbReference type="ARBA" id="ARBA00023239"/>
    </source>
</evidence>
<keyword evidence="2 4" id="KW-0648">Protein biosynthesis</keyword>
<evidence type="ECO:0000313" key="6">
    <source>
        <dbReference type="EMBL" id="MBM7036380.1"/>
    </source>
</evidence>
<accession>A0ABS2HFP8</accession>
<dbReference type="SUPFAM" id="SSF55826">
    <property type="entry name" value="YbaK/ProRS associated domain"/>
    <property type="match status" value="1"/>
</dbReference>
<dbReference type="EMBL" id="JAFEUM010000002">
    <property type="protein sequence ID" value="MBM7036380.1"/>
    <property type="molecule type" value="Genomic_DNA"/>
</dbReference>
<dbReference type="EC" id="4.2.-.-" evidence="4"/>
<proteinExistence type="inferred from homology"/>
<sequence length="159" mass="16914">MTPAVNLLKKKKITHSLHSFEHDPNSRNFGMEAAKALNLDPKCVFKTLLFSLNGAAKQLAVAIVPVDSSLNLKLAAKAAGVKKAEMAEPTIAQAVTGYLVGGISPIAQKKALPTFIDDSALKLKQILVSGGKRGLDIQLSPQDLAAVTRARFMPLKQGD</sequence>
<name>A0ABS2HFP8_9VIBR</name>
<protein>
    <recommendedName>
        <fullName evidence="4">Cys-tRNA(Pro)/Cys-tRNA(Cys) deacylase</fullName>
        <ecNumber evidence="4">4.2.-.-</ecNumber>
    </recommendedName>
</protein>